<reference evidence="1 2" key="1">
    <citation type="journal article" date="2010" name="Nature">
        <title>Nitrite-driven anaerobic methane oxidation by oxygenic bacteria.</title>
        <authorList>
            <person name="Ettwig K.F."/>
            <person name="Butler M.K."/>
            <person name="Le Paslier D."/>
            <person name="Pelletier E."/>
            <person name="Mangenot S."/>
            <person name="Kuypers M.M.M."/>
            <person name="Schreiber F."/>
            <person name="Dutilh B.E."/>
            <person name="Zedelius J."/>
            <person name="de Beer D."/>
            <person name="Gloerich J."/>
            <person name="Wessels H.J.C.T."/>
            <person name="van Allen T."/>
            <person name="Luesken F."/>
            <person name="Wu M."/>
            <person name="van de Pas-Schoonen K.T."/>
            <person name="Op den Camp H.J.M."/>
            <person name="Janssen-Megens E.M."/>
            <person name="Francoijs K-J."/>
            <person name="Stunnenberg H."/>
            <person name="Weissenbach J."/>
            <person name="Jetten M.S.M."/>
            <person name="Strous M."/>
        </authorList>
    </citation>
    <scope>NUCLEOTIDE SEQUENCE [LARGE SCALE GENOMIC DNA]</scope>
</reference>
<dbReference type="AlphaFoldDB" id="D5MH53"/>
<accession>D5MH53</accession>
<dbReference type="HOGENOM" id="CLU_3181492_0_0_0"/>
<organism evidence="1 2">
    <name type="scientific">Methylomirabilis oxygeniifera</name>
    <dbReference type="NCBI Taxonomy" id="671143"/>
    <lineage>
        <taxon>Bacteria</taxon>
        <taxon>Candidatus Methylomirabilota</taxon>
        <taxon>Candidatus Methylomirabilia</taxon>
        <taxon>Candidatus Methylomirabilales</taxon>
        <taxon>Candidatus Methylomirabilaceae</taxon>
        <taxon>Candidatus Methylomirabilis</taxon>
    </lineage>
</organism>
<protein>
    <submittedName>
        <fullName evidence="1">ABC transporter protein, membrane protein</fullName>
    </submittedName>
</protein>
<evidence type="ECO:0000313" key="2">
    <source>
        <dbReference type="Proteomes" id="UP000006898"/>
    </source>
</evidence>
<dbReference type="EMBL" id="FP565575">
    <property type="protein sequence ID" value="CBE69084.1"/>
    <property type="molecule type" value="Genomic_DNA"/>
</dbReference>
<proteinExistence type="predicted"/>
<gene>
    <name evidence="1" type="ORF">DAMO_2034</name>
</gene>
<evidence type="ECO:0000313" key="1">
    <source>
        <dbReference type="EMBL" id="CBE69084.1"/>
    </source>
</evidence>
<sequence>MRLYDFHLIFRSAEMRASILVVRLMGYVLNKGIEFAERRFVHWVGR</sequence>
<dbReference type="eggNOG" id="COG0600">
    <property type="taxonomic scope" value="Bacteria"/>
</dbReference>
<name>D5MH53_METO1</name>
<dbReference type="STRING" id="671143.DAMO_2034"/>
<dbReference type="KEGG" id="mox:DAMO_2034"/>
<dbReference type="Proteomes" id="UP000006898">
    <property type="component" value="Chromosome"/>
</dbReference>